<dbReference type="Proteomes" id="UP000269199">
    <property type="component" value="Chromosome"/>
</dbReference>
<reference evidence="1 2" key="1">
    <citation type="submission" date="2017-11" db="EMBL/GenBank/DDBJ databases">
        <title>Complete genome sequence of Herbaspirillum rubrisubalbicans DSM 11543.</title>
        <authorList>
            <person name="Chen M."/>
            <person name="An Q."/>
        </authorList>
    </citation>
    <scope>NUCLEOTIDE SEQUENCE [LARGE SCALE GENOMIC DNA]</scope>
    <source>
        <strain evidence="1 2">DSM 11543</strain>
    </source>
</reference>
<name>A0AAD0U7I1_9BURK</name>
<evidence type="ECO:0000313" key="1">
    <source>
        <dbReference type="EMBL" id="AYR24540.1"/>
    </source>
</evidence>
<evidence type="ECO:0000313" key="2">
    <source>
        <dbReference type="Proteomes" id="UP000269199"/>
    </source>
</evidence>
<dbReference type="AlphaFoldDB" id="A0AAD0U7I1"/>
<proteinExistence type="predicted"/>
<gene>
    <name evidence="1" type="ORF">RC54_12175</name>
</gene>
<accession>A0AAD0U7I1</accession>
<organism evidence="1 2">
    <name type="scientific">Herbaspirillum rubrisubalbicans</name>
    <dbReference type="NCBI Taxonomy" id="80842"/>
    <lineage>
        <taxon>Bacteria</taxon>
        <taxon>Pseudomonadati</taxon>
        <taxon>Pseudomonadota</taxon>
        <taxon>Betaproteobacteria</taxon>
        <taxon>Burkholderiales</taxon>
        <taxon>Oxalobacteraceae</taxon>
        <taxon>Herbaspirillum</taxon>
    </lineage>
</organism>
<sequence>MCRDLFGEVPVTEEDVFRWVQAISPRWLSPERSYRNYVRTWGVVDKIKAAKLRGDFESIIDRPQPAYHARFALNAII</sequence>
<dbReference type="EMBL" id="CP024996">
    <property type="protein sequence ID" value="AYR24540.1"/>
    <property type="molecule type" value="Genomic_DNA"/>
</dbReference>
<protein>
    <submittedName>
        <fullName evidence="1">Uncharacterized protein</fullName>
    </submittedName>
</protein>